<keyword evidence="2" id="KW-1185">Reference proteome</keyword>
<dbReference type="EMBL" id="BGZK01000535">
    <property type="protein sequence ID" value="GBP48992.1"/>
    <property type="molecule type" value="Genomic_DNA"/>
</dbReference>
<name>A0A4C1WET3_EUMVA</name>
<evidence type="ECO:0000313" key="1">
    <source>
        <dbReference type="EMBL" id="GBP48992.1"/>
    </source>
</evidence>
<evidence type="ECO:0000313" key="2">
    <source>
        <dbReference type="Proteomes" id="UP000299102"/>
    </source>
</evidence>
<reference evidence="1 2" key="1">
    <citation type="journal article" date="2019" name="Commun. Biol.">
        <title>The bagworm genome reveals a unique fibroin gene that provides high tensile strength.</title>
        <authorList>
            <person name="Kono N."/>
            <person name="Nakamura H."/>
            <person name="Ohtoshi R."/>
            <person name="Tomita M."/>
            <person name="Numata K."/>
            <person name="Arakawa K."/>
        </authorList>
    </citation>
    <scope>NUCLEOTIDE SEQUENCE [LARGE SCALE GENOMIC DNA]</scope>
</reference>
<dbReference type="AlphaFoldDB" id="A0A4C1WET3"/>
<accession>A0A4C1WET3</accession>
<dbReference type="Proteomes" id="UP000299102">
    <property type="component" value="Unassembled WGS sequence"/>
</dbReference>
<sequence>MHRVRVRNRASVGATVARRAYSPAPYLCMRIDATRLFGAEIVLGNRTSCNGDFGYRRVSPHPGLPLFTMRTLLSMVGGFLAVWRRSIMDSVFFQTLLSRALQDDGWLATVSDAPLPLHFIGGASVAHTLPLSFSHEVSDFGKSLLKRLIKANVPIFDASPTTRAVLQLSCGSKLARPVSNPIHAEYRHEVTAFGVVLLLMNENSVTMSGSTRQVEIGREWAPPPSEVSLRARM</sequence>
<proteinExistence type="predicted"/>
<comment type="caution">
    <text evidence="1">The sequence shown here is derived from an EMBL/GenBank/DDBJ whole genome shotgun (WGS) entry which is preliminary data.</text>
</comment>
<organism evidence="1 2">
    <name type="scientific">Eumeta variegata</name>
    <name type="common">Bagworm moth</name>
    <name type="synonym">Eumeta japonica</name>
    <dbReference type="NCBI Taxonomy" id="151549"/>
    <lineage>
        <taxon>Eukaryota</taxon>
        <taxon>Metazoa</taxon>
        <taxon>Ecdysozoa</taxon>
        <taxon>Arthropoda</taxon>
        <taxon>Hexapoda</taxon>
        <taxon>Insecta</taxon>
        <taxon>Pterygota</taxon>
        <taxon>Neoptera</taxon>
        <taxon>Endopterygota</taxon>
        <taxon>Lepidoptera</taxon>
        <taxon>Glossata</taxon>
        <taxon>Ditrysia</taxon>
        <taxon>Tineoidea</taxon>
        <taxon>Psychidae</taxon>
        <taxon>Oiketicinae</taxon>
        <taxon>Eumeta</taxon>
    </lineage>
</organism>
<protein>
    <submittedName>
        <fullName evidence="1">Uncharacterized protein</fullName>
    </submittedName>
</protein>
<gene>
    <name evidence="1" type="ORF">EVAR_35613_1</name>
</gene>